<feature type="repeat" description="TPR" evidence="3">
    <location>
        <begin position="72"/>
        <end position="105"/>
    </location>
</feature>
<reference evidence="4 5" key="1">
    <citation type="submission" date="2017-03" db="EMBL/GenBank/DDBJ databases">
        <title>Genome sequence of Methanobrevibacter thaueri.</title>
        <authorList>
            <person name="Poehlein A."/>
            <person name="Seedorf H."/>
            <person name="Daniel R."/>
        </authorList>
    </citation>
    <scope>NUCLEOTIDE SEQUENCE [LARGE SCALE GENOMIC DNA]</scope>
    <source>
        <strain evidence="4 5">DSM 11995</strain>
    </source>
</reference>
<accession>A0A315XQM1</accession>
<dbReference type="Gene3D" id="1.25.40.10">
    <property type="entry name" value="Tetratricopeptide repeat domain"/>
    <property type="match status" value="2"/>
</dbReference>
<dbReference type="SUPFAM" id="SSF48452">
    <property type="entry name" value="TPR-like"/>
    <property type="match status" value="1"/>
</dbReference>
<dbReference type="PROSITE" id="PS50005">
    <property type="entry name" value="TPR"/>
    <property type="match status" value="1"/>
</dbReference>
<evidence type="ECO:0000313" key="4">
    <source>
        <dbReference type="EMBL" id="PWB88244.1"/>
    </source>
</evidence>
<dbReference type="InterPro" id="IPR019734">
    <property type="entry name" value="TPR_rpt"/>
</dbReference>
<dbReference type="RefSeq" id="WP_116591146.1">
    <property type="nucleotide sequence ID" value="NZ_MZGS01000012.1"/>
</dbReference>
<keyword evidence="2 3" id="KW-0802">TPR repeat</keyword>
<dbReference type="Proteomes" id="UP000251717">
    <property type="component" value="Unassembled WGS sequence"/>
</dbReference>
<dbReference type="Pfam" id="PF14559">
    <property type="entry name" value="TPR_19"/>
    <property type="match status" value="1"/>
</dbReference>
<dbReference type="OrthoDB" id="115601at2157"/>
<evidence type="ECO:0000256" key="3">
    <source>
        <dbReference type="PROSITE-ProRule" id="PRU00339"/>
    </source>
</evidence>
<name>A0A315XQM1_9EURY</name>
<keyword evidence="5" id="KW-1185">Reference proteome</keyword>
<organism evidence="4 5">
    <name type="scientific">Methanobrevibacter thaueri</name>
    <dbReference type="NCBI Taxonomy" id="190975"/>
    <lineage>
        <taxon>Archaea</taxon>
        <taxon>Methanobacteriati</taxon>
        <taxon>Methanobacteriota</taxon>
        <taxon>Methanomada group</taxon>
        <taxon>Methanobacteria</taxon>
        <taxon>Methanobacteriales</taxon>
        <taxon>Methanobacteriaceae</taxon>
        <taxon>Methanobrevibacter</taxon>
    </lineage>
</organism>
<sequence>MSQENFENKIDEAYELIQYDAGLALKVFENLLKLDPDNIDLLNGKGSALMKLKRFSEAEECFNKSVLINENSCALLNKGIISKHKNEFQSALKFYDRAVQLDSSLCNIALILKNEVIEAIDDNILNYNSFSNESNEYIKRGIDFRDEGKFCDAMECFRNAVECDLACKPSVLALMEEVKTLMFNEFMFKTPDLDDEAIYDLKMQFFRALLVEEDPAKALTLMDFILDIKGNDLDTLNFKGCILFLFEEYCEAILCFDKCLDIDGQYYYALFNKGLVLGIMSEFKEALLCFEVLLKEHKYEEKAEFYRQEILEKIDAIS</sequence>
<proteinExistence type="predicted"/>
<evidence type="ECO:0000313" key="5">
    <source>
        <dbReference type="Proteomes" id="UP000251717"/>
    </source>
</evidence>
<dbReference type="AlphaFoldDB" id="A0A315XQM1"/>
<dbReference type="InterPro" id="IPR051685">
    <property type="entry name" value="Ycf3/AcsC/BcsC/TPR_MFPF"/>
</dbReference>
<protein>
    <submittedName>
        <fullName evidence="4">Photosystem I assembly protein Ycf3</fullName>
    </submittedName>
</protein>
<dbReference type="EMBL" id="MZGS01000012">
    <property type="protein sequence ID" value="PWB88244.1"/>
    <property type="molecule type" value="Genomic_DNA"/>
</dbReference>
<comment type="caution">
    <text evidence="4">The sequence shown here is derived from an EMBL/GenBank/DDBJ whole genome shotgun (WGS) entry which is preliminary data.</text>
</comment>
<dbReference type="PANTHER" id="PTHR44943:SF8">
    <property type="entry name" value="TPR REPEAT-CONTAINING PROTEIN MJ0263"/>
    <property type="match status" value="1"/>
</dbReference>
<gene>
    <name evidence="4" type="primary">ycf3_2</name>
    <name evidence="4" type="ORF">MBBTH_01470</name>
</gene>
<dbReference type="PANTHER" id="PTHR44943">
    <property type="entry name" value="CELLULOSE SYNTHASE OPERON PROTEIN C"/>
    <property type="match status" value="1"/>
</dbReference>
<dbReference type="SMART" id="SM00028">
    <property type="entry name" value="TPR"/>
    <property type="match status" value="5"/>
</dbReference>
<evidence type="ECO:0000256" key="2">
    <source>
        <dbReference type="ARBA" id="ARBA00022803"/>
    </source>
</evidence>
<evidence type="ECO:0000256" key="1">
    <source>
        <dbReference type="ARBA" id="ARBA00022737"/>
    </source>
</evidence>
<keyword evidence="1" id="KW-0677">Repeat</keyword>
<dbReference type="InterPro" id="IPR011990">
    <property type="entry name" value="TPR-like_helical_dom_sf"/>
</dbReference>